<keyword evidence="5" id="KW-1185">Reference proteome</keyword>
<evidence type="ECO:0000256" key="1">
    <source>
        <dbReference type="SAM" id="SignalP"/>
    </source>
</evidence>
<reference evidence="3 4" key="1">
    <citation type="submission" date="2017-03" db="EMBL/GenBank/DDBJ databases">
        <authorList>
            <person name="Afonso C.L."/>
            <person name="Miller P.J."/>
            <person name="Scott M.A."/>
            <person name="Spackman E."/>
            <person name="Goraichik I."/>
            <person name="Dimitrov K.M."/>
            <person name="Suarez D.L."/>
            <person name="Swayne D.E."/>
        </authorList>
    </citation>
    <scope>NUCLEOTIDE SEQUENCE [LARGE SCALE GENOMIC DNA]</scope>
    <source>
        <strain evidence="3 4">CECT 8367</strain>
    </source>
</reference>
<dbReference type="EMBL" id="PYGB01000011">
    <property type="protein sequence ID" value="PSK82910.1"/>
    <property type="molecule type" value="Genomic_DNA"/>
</dbReference>
<dbReference type="AlphaFoldDB" id="A0A1X6ZT39"/>
<accession>A0A1X6ZT39</accession>
<evidence type="ECO:0000313" key="5">
    <source>
        <dbReference type="Proteomes" id="UP000240624"/>
    </source>
</evidence>
<gene>
    <name evidence="2" type="ORF">CLV79_11127</name>
    <name evidence="3" type="ORF">LOS8367_02924</name>
</gene>
<feature type="signal peptide" evidence="1">
    <location>
        <begin position="1"/>
        <end position="24"/>
    </location>
</feature>
<evidence type="ECO:0000313" key="4">
    <source>
        <dbReference type="Proteomes" id="UP000193495"/>
    </source>
</evidence>
<evidence type="ECO:0008006" key="6">
    <source>
        <dbReference type="Google" id="ProtNLM"/>
    </source>
</evidence>
<evidence type="ECO:0000313" key="2">
    <source>
        <dbReference type="EMBL" id="PSK82910.1"/>
    </source>
</evidence>
<dbReference type="Proteomes" id="UP000193495">
    <property type="component" value="Unassembled WGS sequence"/>
</dbReference>
<dbReference type="EMBL" id="FWFY01000010">
    <property type="protein sequence ID" value="SLN60941.1"/>
    <property type="molecule type" value="Genomic_DNA"/>
</dbReference>
<protein>
    <recommendedName>
        <fullName evidence="6">Secreted protein</fullName>
    </recommendedName>
</protein>
<feature type="chain" id="PRO_5044568314" description="Secreted protein" evidence="1">
    <location>
        <begin position="25"/>
        <end position="115"/>
    </location>
</feature>
<reference evidence="2 5" key="2">
    <citation type="submission" date="2018-03" db="EMBL/GenBank/DDBJ databases">
        <title>Genomic Encyclopedia of Archaeal and Bacterial Type Strains, Phase II (KMG-II): from individual species to whole genera.</title>
        <authorList>
            <person name="Goeker M."/>
        </authorList>
    </citation>
    <scope>NUCLEOTIDE SEQUENCE [LARGE SCALE GENOMIC DNA]</scope>
    <source>
        <strain evidence="2 5">DSM 29956</strain>
    </source>
</reference>
<name>A0A1X6ZT39_9RHOB</name>
<evidence type="ECO:0000313" key="3">
    <source>
        <dbReference type="EMBL" id="SLN60941.1"/>
    </source>
</evidence>
<keyword evidence="1" id="KW-0732">Signal</keyword>
<dbReference type="Proteomes" id="UP000240624">
    <property type="component" value="Unassembled WGS sequence"/>
</dbReference>
<sequence>MRLMRKLKWTAAALLGAAVLLPMARDRLGPERLPVADDCISAVRTNRCDVDLVVQAGDMATGRRIWLPPGRTLPQGAEPPYHACEIPTLPAQLPHRFIPAATVWGCELPPRLKGD</sequence>
<proteinExistence type="predicted"/>
<organism evidence="3 4">
    <name type="scientific">Limimaricola soesokkakensis</name>
    <dbReference type="NCBI Taxonomy" id="1343159"/>
    <lineage>
        <taxon>Bacteria</taxon>
        <taxon>Pseudomonadati</taxon>
        <taxon>Pseudomonadota</taxon>
        <taxon>Alphaproteobacteria</taxon>
        <taxon>Rhodobacterales</taxon>
        <taxon>Paracoccaceae</taxon>
        <taxon>Limimaricola</taxon>
    </lineage>
</organism>